<evidence type="ECO:0000313" key="2">
    <source>
        <dbReference type="Proteomes" id="UP000594008"/>
    </source>
</evidence>
<dbReference type="AlphaFoldDB" id="A0A7M2SZ57"/>
<sequence length="286" mass="31711">MGELLYPEYRNYSETRTVVNNAMMALLAGSRLAGHTLQLTAGSQRTLGELFPAVEHIRRFNLRSDAARSLLHDADHHLASVALPYALATHEDFVMSNISLLRQEGISIRTGGKRIKAWNMHEVLFRSSSYTIPRVLLDSFHLLREMRNCTIHAGGKVQPDLMTRLAAMSGGAITEWQRLNGQPPSDVIKSGQVTLIAPHIFTAFAVTKGLGREINAALASVIPASSWARIAVQDYQGGTTRTKNSSGWRRGLVGYVRKNYLVANLSEVDLERAAKKLGYWTLATWK</sequence>
<accession>A0A7M2SZ57</accession>
<protein>
    <submittedName>
        <fullName evidence="1">Uncharacterized protein</fullName>
    </submittedName>
</protein>
<proteinExistence type="predicted"/>
<name>A0A7M2SZ57_STRCW</name>
<gene>
    <name evidence="1" type="ORF">IPT68_16770</name>
</gene>
<organism evidence="1 2">
    <name type="scientific">Streptomyces chromofuscus</name>
    <dbReference type="NCBI Taxonomy" id="42881"/>
    <lineage>
        <taxon>Bacteria</taxon>
        <taxon>Bacillati</taxon>
        <taxon>Actinomycetota</taxon>
        <taxon>Actinomycetes</taxon>
        <taxon>Kitasatosporales</taxon>
        <taxon>Streptomycetaceae</taxon>
        <taxon>Streptomyces</taxon>
    </lineage>
</organism>
<dbReference type="EMBL" id="CP063374">
    <property type="protein sequence ID" value="QOV41606.1"/>
    <property type="molecule type" value="Genomic_DNA"/>
</dbReference>
<keyword evidence="2" id="KW-1185">Reference proteome</keyword>
<dbReference type="RefSeq" id="WP_189702442.1">
    <property type="nucleotide sequence ID" value="NZ_BMTA01000065.1"/>
</dbReference>
<evidence type="ECO:0000313" key="1">
    <source>
        <dbReference type="EMBL" id="QOV41606.1"/>
    </source>
</evidence>
<dbReference type="Proteomes" id="UP000594008">
    <property type="component" value="Chromosome"/>
</dbReference>
<reference evidence="1 2" key="1">
    <citation type="submission" date="2020-10" db="EMBL/GenBank/DDBJ databases">
        <title>Streptomyces chromofuscus complate genome analysis.</title>
        <authorList>
            <person name="Anwar N."/>
        </authorList>
    </citation>
    <scope>NUCLEOTIDE SEQUENCE [LARGE SCALE GENOMIC DNA]</scope>
    <source>
        <strain evidence="1 2">DSM 40273</strain>
    </source>
</reference>
<dbReference type="KEGG" id="schf:IPT68_16770"/>